<proteinExistence type="predicted"/>
<dbReference type="RefSeq" id="WP_281291741.1">
    <property type="nucleotide sequence ID" value="NZ_VFPP01000001.1"/>
</dbReference>
<evidence type="ECO:0000313" key="1">
    <source>
        <dbReference type="EMBL" id="TQM81708.1"/>
    </source>
</evidence>
<dbReference type="Proteomes" id="UP000316628">
    <property type="component" value="Unassembled WGS sequence"/>
</dbReference>
<dbReference type="EMBL" id="VFPP01000001">
    <property type="protein sequence ID" value="TQM81708.1"/>
    <property type="molecule type" value="Genomic_DNA"/>
</dbReference>
<reference evidence="1 2" key="1">
    <citation type="submission" date="2019-06" db="EMBL/GenBank/DDBJ databases">
        <title>Sequencing the genomes of 1000 actinobacteria strains.</title>
        <authorList>
            <person name="Klenk H.-P."/>
        </authorList>
    </citation>
    <scope>NUCLEOTIDE SEQUENCE [LARGE SCALE GENOMIC DNA]</scope>
    <source>
        <strain evidence="1 2">DSM 45456</strain>
    </source>
</reference>
<sequence length="44" mass="4429">MTELFRDPVVATLISFGVASVTSVPVGMAVKAAQRGVVDAAVPA</sequence>
<accession>A0A543JFT6</accession>
<comment type="caution">
    <text evidence="1">The sequence shown here is derived from an EMBL/GenBank/DDBJ whole genome shotgun (WGS) entry which is preliminary data.</text>
</comment>
<keyword evidence="2" id="KW-1185">Reference proteome</keyword>
<gene>
    <name evidence="1" type="ORF">FHX81_4079</name>
</gene>
<organism evidence="1 2">
    <name type="scientific">Saccharothrix saharensis</name>
    <dbReference type="NCBI Taxonomy" id="571190"/>
    <lineage>
        <taxon>Bacteria</taxon>
        <taxon>Bacillati</taxon>
        <taxon>Actinomycetota</taxon>
        <taxon>Actinomycetes</taxon>
        <taxon>Pseudonocardiales</taxon>
        <taxon>Pseudonocardiaceae</taxon>
        <taxon>Saccharothrix</taxon>
    </lineage>
</organism>
<evidence type="ECO:0000313" key="2">
    <source>
        <dbReference type="Proteomes" id="UP000316628"/>
    </source>
</evidence>
<dbReference type="AlphaFoldDB" id="A0A543JFT6"/>
<name>A0A543JFT6_9PSEU</name>
<protein>
    <submittedName>
        <fullName evidence="1">Uncharacterized protein</fullName>
    </submittedName>
</protein>